<evidence type="ECO:0000313" key="3">
    <source>
        <dbReference type="Proteomes" id="UP000214720"/>
    </source>
</evidence>
<gene>
    <name evidence="2" type="ORF">BSU04_01345</name>
</gene>
<comment type="caution">
    <text evidence="2">The sequence shown here is derived from an EMBL/GenBank/DDBJ whole genome shotgun (WGS) entry which is preliminary data.</text>
</comment>
<dbReference type="Gene3D" id="3.40.50.10610">
    <property type="entry name" value="ABC-type transport auxiliary lipoprotein component"/>
    <property type="match status" value="1"/>
</dbReference>
<dbReference type="Proteomes" id="UP000214720">
    <property type="component" value="Unassembled WGS sequence"/>
</dbReference>
<dbReference type="GO" id="GO:0030288">
    <property type="term" value="C:outer membrane-bounded periplasmic space"/>
    <property type="evidence" value="ECO:0007669"/>
    <property type="project" value="InterPro"/>
</dbReference>
<feature type="region of interest" description="Disordered" evidence="1">
    <location>
        <begin position="428"/>
        <end position="491"/>
    </location>
</feature>
<dbReference type="InterPro" id="IPR005534">
    <property type="entry name" value="Curli_assmbl/transp-comp_CsgG"/>
</dbReference>
<evidence type="ECO:0008006" key="4">
    <source>
        <dbReference type="Google" id="ProtNLM"/>
    </source>
</evidence>
<dbReference type="Pfam" id="PF03783">
    <property type="entry name" value="CsgG"/>
    <property type="match status" value="1"/>
</dbReference>
<protein>
    <recommendedName>
        <fullName evidence="4">Curli production assembly/transport component CsgG</fullName>
    </recommendedName>
</protein>
<sequence length="491" mass="51219">MRVRAIAALAMSTAFIVGCSKSEHTDAQATAPIAAPVQVAPATPMPDAGKLTTVPVKADGSGRSVGEAVNEAIKLAILQANGASVDMSSEQFRFALDVATPFDSGSVRAAGFAETVAQKSKGAVTGFSISSLTGPDASGIYKVSIEASVAKFAPPADSKKLKVVVAPIKIDVTQIELGDTTVPAQKVAQDIRQQVIDALSQTGRFSVLDRDTADVQSELDMISSGQAPAAEIAKLSQAMSADVIWVGHINTLSYRKNARKLATSDRELVSYGGGWSVSQRIVNVATRQVMEADTLEGQALPIKPTTLGAKFDPSQTLREMEGDIVGNIVSATLMRTFPVTVISRDGNTVVLSQGGQSVKEMARYQLVSMGVEMKDPQTGESLGRVETPCCEVVIDRVTPKMSYGHLENVRSTLDGTAGSLQVRGIIKTSSQPKTLEPASGSATDSLSAAASTPAVTQVSLLGHASTIATSKKTSRHGSKGNATEGGDDSNW</sequence>
<name>A0A226XC31_CABSO</name>
<evidence type="ECO:0000313" key="2">
    <source>
        <dbReference type="EMBL" id="OXC80517.1"/>
    </source>
</evidence>
<organism evidence="2 3">
    <name type="scientific">Caballeronia sordidicola</name>
    <name type="common">Burkholderia sordidicola</name>
    <dbReference type="NCBI Taxonomy" id="196367"/>
    <lineage>
        <taxon>Bacteria</taxon>
        <taxon>Pseudomonadati</taxon>
        <taxon>Pseudomonadota</taxon>
        <taxon>Betaproteobacteria</taxon>
        <taxon>Burkholderiales</taxon>
        <taxon>Burkholderiaceae</taxon>
        <taxon>Caballeronia</taxon>
    </lineage>
</organism>
<feature type="compositionally biased region" description="Low complexity" evidence="1">
    <location>
        <begin position="438"/>
        <end position="451"/>
    </location>
</feature>
<dbReference type="AlphaFoldDB" id="A0A226XC31"/>
<dbReference type="PROSITE" id="PS51257">
    <property type="entry name" value="PROKAR_LIPOPROTEIN"/>
    <property type="match status" value="1"/>
</dbReference>
<proteinExistence type="predicted"/>
<dbReference type="RefSeq" id="WP_179258163.1">
    <property type="nucleotide sequence ID" value="NZ_MTHB01000013.1"/>
</dbReference>
<evidence type="ECO:0000256" key="1">
    <source>
        <dbReference type="SAM" id="MobiDB-lite"/>
    </source>
</evidence>
<reference evidence="3" key="1">
    <citation type="submission" date="2017-01" db="EMBL/GenBank/DDBJ databases">
        <title>Genome Analysis of Deinococcus marmoris KOPRI26562.</title>
        <authorList>
            <person name="Kim J.H."/>
            <person name="Oh H.-M."/>
        </authorList>
    </citation>
    <scope>NUCLEOTIDE SEQUENCE [LARGE SCALE GENOMIC DNA]</scope>
    <source>
        <strain evidence="3">PAMC 26633</strain>
    </source>
</reference>
<dbReference type="EMBL" id="MTHB01000013">
    <property type="protein sequence ID" value="OXC80517.1"/>
    <property type="molecule type" value="Genomic_DNA"/>
</dbReference>
<accession>A0A226XC31</accession>